<proteinExistence type="predicted"/>
<accession>A0A383B3Z1</accession>
<dbReference type="EMBL" id="UINC01196894">
    <property type="protein sequence ID" value="SVE14108.1"/>
    <property type="molecule type" value="Genomic_DNA"/>
</dbReference>
<gene>
    <name evidence="1" type="ORF">METZ01_LOCUS466962</name>
</gene>
<reference evidence="1" key="1">
    <citation type="submission" date="2018-05" db="EMBL/GenBank/DDBJ databases">
        <authorList>
            <person name="Lanie J.A."/>
            <person name="Ng W.-L."/>
            <person name="Kazmierczak K.M."/>
            <person name="Andrzejewski T.M."/>
            <person name="Davidsen T.M."/>
            <person name="Wayne K.J."/>
            <person name="Tettelin H."/>
            <person name="Glass J.I."/>
            <person name="Rusch D."/>
            <person name="Podicherti R."/>
            <person name="Tsui H.-C.T."/>
            <person name="Winkler M.E."/>
        </authorList>
    </citation>
    <scope>NUCLEOTIDE SEQUENCE</scope>
</reference>
<name>A0A383B3Z1_9ZZZZ</name>
<sequence>MFEMSVKVKKEIIYGVIELLVGMNYLDKELYEQEKALWSDKFVNSVSAVYINRRRAIPQKEDIYRDSTRRNSSIEDIVEDTKKKGSNGSHSIFDLNSLISKYPDLDVEKSYDKYISYHNDPSEEGFQAWLDKDRTSGFNKKKVEFKKTPNGENIAYCSKCGKKEFPDKWQLKDGSTCHHVEYLTEKPGENVGATNL</sequence>
<evidence type="ECO:0000313" key="1">
    <source>
        <dbReference type="EMBL" id="SVE14108.1"/>
    </source>
</evidence>
<dbReference type="AlphaFoldDB" id="A0A383B3Z1"/>
<protein>
    <submittedName>
        <fullName evidence="1">Uncharacterized protein</fullName>
    </submittedName>
</protein>
<organism evidence="1">
    <name type="scientific">marine metagenome</name>
    <dbReference type="NCBI Taxonomy" id="408172"/>
    <lineage>
        <taxon>unclassified sequences</taxon>
        <taxon>metagenomes</taxon>
        <taxon>ecological metagenomes</taxon>
    </lineage>
</organism>